<proteinExistence type="predicted"/>
<keyword evidence="2" id="KW-1185">Reference proteome</keyword>
<organism evidence="1 2">
    <name type="scientific">Candidatus Sulfobium mesophilum</name>
    <dbReference type="NCBI Taxonomy" id="2016548"/>
    <lineage>
        <taxon>Bacteria</taxon>
        <taxon>Pseudomonadati</taxon>
        <taxon>Nitrospirota</taxon>
        <taxon>Nitrospiria</taxon>
        <taxon>Nitrospirales</taxon>
        <taxon>Nitrospiraceae</taxon>
        <taxon>Candidatus Sulfobium</taxon>
    </lineage>
</organism>
<evidence type="ECO:0000313" key="1">
    <source>
        <dbReference type="EMBL" id="SPQ01711.1"/>
    </source>
</evidence>
<reference evidence="2" key="1">
    <citation type="submission" date="2018-03" db="EMBL/GenBank/DDBJ databases">
        <authorList>
            <person name="Zecchin S."/>
        </authorList>
    </citation>
    <scope>NUCLEOTIDE SEQUENCE [LARGE SCALE GENOMIC DNA]</scope>
</reference>
<dbReference type="Proteomes" id="UP000245125">
    <property type="component" value="Unassembled WGS sequence"/>
</dbReference>
<gene>
    <name evidence="1" type="ORF">NBG4_680004</name>
</gene>
<name>A0A2U3QJY5_9BACT</name>
<sequence>MRASNLLPLLKRVSGSLLSGIIHIIAPDEQTWYDVGGAINGRNMVKFSGLWWV</sequence>
<evidence type="ECO:0000313" key="2">
    <source>
        <dbReference type="Proteomes" id="UP000245125"/>
    </source>
</evidence>
<dbReference type="EMBL" id="OUUY01000117">
    <property type="protein sequence ID" value="SPQ01711.1"/>
    <property type="molecule type" value="Genomic_DNA"/>
</dbReference>
<protein>
    <submittedName>
        <fullName evidence="1">Uncharacterized protein</fullName>
    </submittedName>
</protein>
<dbReference type="AlphaFoldDB" id="A0A2U3QJY5"/>
<accession>A0A2U3QJY5</accession>